<evidence type="ECO:0000313" key="2">
    <source>
        <dbReference type="Proteomes" id="UP000432209"/>
    </source>
</evidence>
<sequence>MLLFPSSSTRTGAGCSVARSFFEPTPDDLRLYRELSLRLRAQPPSSLFRYIPTPAGQHLTRLGDCGTWAWAAVIKAAMACWNDLPTGGKIAEDGTQLNSTPERIAWEALCPVTPSDITLDVEPPIQIAAPERFFSDLGIRFQDRVRYVEIVGACGADRVTRNNWESHLLAQFDRRLEVYRQQRLTPEIWYLNDLLEPAQLQKRFLALVAQLRAGGGS</sequence>
<accession>A0A7X1SQM7</accession>
<dbReference type="AlphaFoldDB" id="A0A7X1SQM7"/>
<protein>
    <submittedName>
        <fullName evidence="1">Uncharacterized protein</fullName>
    </submittedName>
</protein>
<dbReference type="EMBL" id="WIPH01000019">
    <property type="protein sequence ID" value="MQR99396.1"/>
    <property type="molecule type" value="Genomic_DNA"/>
</dbReference>
<reference evidence="1 2" key="1">
    <citation type="submission" date="2019-10" db="EMBL/GenBank/DDBJ databases">
        <title>Gluconobacter aidae sp. nov., a novel species of acetic acid bacteria isolated in Thailand.</title>
        <authorList>
            <person name="Yukphan P."/>
            <person name="Charoenyingcharoen P."/>
            <person name="Malimas S."/>
            <person name="Muramatsu Y."/>
            <person name="Nakagawa Y."/>
            <person name="Tanasupawat S."/>
            <person name="Yamada Y."/>
        </authorList>
    </citation>
    <scope>NUCLEOTIDE SEQUENCE [LARGE SCALE GENOMIC DNA]</scope>
    <source>
        <strain evidence="1 2">AC10</strain>
    </source>
</reference>
<proteinExistence type="predicted"/>
<evidence type="ECO:0000313" key="1">
    <source>
        <dbReference type="EMBL" id="MQR99396.1"/>
    </source>
</evidence>
<keyword evidence="2" id="KW-1185">Reference proteome</keyword>
<comment type="caution">
    <text evidence="1">The sequence shown here is derived from an EMBL/GenBank/DDBJ whole genome shotgun (WGS) entry which is preliminary data.</text>
</comment>
<dbReference type="RefSeq" id="WP_153431069.1">
    <property type="nucleotide sequence ID" value="NZ_WIPH01000019.1"/>
</dbReference>
<organism evidence="1 2">
    <name type="scientific">Gluconobacter aidae</name>
    <dbReference type="NCBI Taxonomy" id="2662454"/>
    <lineage>
        <taxon>Bacteria</taxon>
        <taxon>Pseudomonadati</taxon>
        <taxon>Pseudomonadota</taxon>
        <taxon>Alphaproteobacteria</taxon>
        <taxon>Acetobacterales</taxon>
        <taxon>Acetobacteraceae</taxon>
        <taxon>Gluconobacter</taxon>
    </lineage>
</organism>
<name>A0A7X1SQM7_9PROT</name>
<gene>
    <name evidence="1" type="ORF">GFJ39_09340</name>
</gene>
<dbReference type="Proteomes" id="UP000432209">
    <property type="component" value="Unassembled WGS sequence"/>
</dbReference>